<dbReference type="PANTHER" id="PTHR34820">
    <property type="entry name" value="INNER MEMBRANE PROTEIN YEBZ"/>
    <property type="match status" value="1"/>
</dbReference>
<keyword evidence="5 6" id="KW-0472">Membrane</keyword>
<evidence type="ECO:0000313" key="9">
    <source>
        <dbReference type="Proteomes" id="UP000225108"/>
    </source>
</evidence>
<name>A0A2G3PM19_WILMA</name>
<dbReference type="PANTHER" id="PTHR34820:SF4">
    <property type="entry name" value="INNER MEMBRANE PROTEIN YEBZ"/>
    <property type="match status" value="1"/>
</dbReference>
<feature type="transmembrane region" description="Helical" evidence="6">
    <location>
        <begin position="73"/>
        <end position="94"/>
    </location>
</feature>
<sequence>MTTAGAARREWLLVAVPAVWLGLLLAWALARPAGPEAESIAGAVALLAGMTVLGLSTVKLLGGDELTPPVLRLASVLAAVWAVSLLVGAWLGAAERTGLAPHEVGINDFFRVNGTTAGLIAAMCALAVTLFCAVWIRYPSLIAPEAVGALAALGLLIGPVTGHLGQLTGGALLIAVHVLAASWWCGSLAALALTVRGRKGWATVLPVFSRYAQWLVLVLIVSGVVAALLELDSISEVWSTGYGRILLAKSVGMVALLAVAADQRRRWLPSAHTHRSSEKASLRRAIVEVLLMAVVIGLAAGLGTTAPS</sequence>
<protein>
    <submittedName>
        <fullName evidence="8">Copper resistance protein CopD</fullName>
    </submittedName>
</protein>
<organism evidence="8 9">
    <name type="scientific">Williamsia marianensis</name>
    <dbReference type="NCBI Taxonomy" id="85044"/>
    <lineage>
        <taxon>Bacteria</taxon>
        <taxon>Bacillati</taxon>
        <taxon>Actinomycetota</taxon>
        <taxon>Actinomycetes</taxon>
        <taxon>Mycobacteriales</taxon>
        <taxon>Nocardiaceae</taxon>
        <taxon>Williamsia</taxon>
    </lineage>
</organism>
<evidence type="ECO:0000256" key="1">
    <source>
        <dbReference type="ARBA" id="ARBA00004651"/>
    </source>
</evidence>
<dbReference type="Pfam" id="PF05425">
    <property type="entry name" value="CopD"/>
    <property type="match status" value="1"/>
</dbReference>
<feature type="transmembrane region" description="Helical" evidence="6">
    <location>
        <begin position="147"/>
        <end position="165"/>
    </location>
</feature>
<dbReference type="GO" id="GO:0006825">
    <property type="term" value="P:copper ion transport"/>
    <property type="evidence" value="ECO:0007669"/>
    <property type="project" value="InterPro"/>
</dbReference>
<feature type="transmembrane region" description="Helical" evidence="6">
    <location>
        <begin position="40"/>
        <end position="61"/>
    </location>
</feature>
<keyword evidence="2" id="KW-1003">Cell membrane</keyword>
<evidence type="ECO:0000256" key="6">
    <source>
        <dbReference type="SAM" id="Phobius"/>
    </source>
</evidence>
<dbReference type="InterPro" id="IPR008457">
    <property type="entry name" value="Cu-R_CopD_dom"/>
</dbReference>
<comment type="subcellular location">
    <subcellularLocation>
        <location evidence="1">Cell membrane</location>
        <topology evidence="1">Multi-pass membrane protein</topology>
    </subcellularLocation>
</comment>
<dbReference type="InterPro" id="IPR032694">
    <property type="entry name" value="CopC/D"/>
</dbReference>
<feature type="transmembrane region" description="Helical" evidence="6">
    <location>
        <begin position="282"/>
        <end position="302"/>
    </location>
</feature>
<evidence type="ECO:0000259" key="7">
    <source>
        <dbReference type="Pfam" id="PF05425"/>
    </source>
</evidence>
<feature type="transmembrane region" description="Helical" evidence="6">
    <location>
        <begin position="114"/>
        <end position="135"/>
    </location>
</feature>
<evidence type="ECO:0000256" key="3">
    <source>
        <dbReference type="ARBA" id="ARBA00022692"/>
    </source>
</evidence>
<feature type="transmembrane region" description="Helical" evidence="6">
    <location>
        <begin position="171"/>
        <end position="195"/>
    </location>
</feature>
<keyword evidence="3 6" id="KW-0812">Transmembrane</keyword>
<dbReference type="GO" id="GO:0005886">
    <property type="term" value="C:plasma membrane"/>
    <property type="evidence" value="ECO:0007669"/>
    <property type="project" value="UniProtKB-SubCell"/>
</dbReference>
<feature type="transmembrane region" description="Helical" evidence="6">
    <location>
        <begin position="207"/>
        <end position="229"/>
    </location>
</feature>
<evidence type="ECO:0000313" key="8">
    <source>
        <dbReference type="EMBL" id="PHV66877.1"/>
    </source>
</evidence>
<evidence type="ECO:0000256" key="4">
    <source>
        <dbReference type="ARBA" id="ARBA00022989"/>
    </source>
</evidence>
<keyword evidence="4 6" id="KW-1133">Transmembrane helix</keyword>
<dbReference type="Proteomes" id="UP000225108">
    <property type="component" value="Unassembled WGS sequence"/>
</dbReference>
<comment type="caution">
    <text evidence="8">The sequence shown here is derived from an EMBL/GenBank/DDBJ whole genome shotgun (WGS) entry which is preliminary data.</text>
</comment>
<proteinExistence type="predicted"/>
<dbReference type="AlphaFoldDB" id="A0A2G3PM19"/>
<dbReference type="EMBL" id="PEBD01000008">
    <property type="protein sequence ID" value="PHV66877.1"/>
    <property type="molecule type" value="Genomic_DNA"/>
</dbReference>
<reference evidence="8 9" key="1">
    <citation type="submission" date="2017-10" db="EMBL/GenBank/DDBJ databases">
        <title>The draft genome sequence of Williamsia sp. BULT 1.1 isolated from the semi-arid grassland soils from South Africa.</title>
        <authorList>
            <person name="Kabwe M.H."/>
            <person name="Govender N."/>
            <person name="Mutseka Lunga P."/>
            <person name="Vikram S."/>
            <person name="Makhalanyane T.P."/>
        </authorList>
    </citation>
    <scope>NUCLEOTIDE SEQUENCE [LARGE SCALE GENOMIC DNA]</scope>
    <source>
        <strain evidence="8 9">BULT 1.1</strain>
    </source>
</reference>
<accession>A0A2G3PM19</accession>
<dbReference type="RefSeq" id="WP_099382886.1">
    <property type="nucleotide sequence ID" value="NZ_PEBD01000008.1"/>
</dbReference>
<evidence type="ECO:0000256" key="2">
    <source>
        <dbReference type="ARBA" id="ARBA00022475"/>
    </source>
</evidence>
<feature type="domain" description="Copper resistance protein D" evidence="7">
    <location>
        <begin position="203"/>
        <end position="302"/>
    </location>
</feature>
<gene>
    <name evidence="8" type="ORF">CSW57_11520</name>
</gene>
<evidence type="ECO:0000256" key="5">
    <source>
        <dbReference type="ARBA" id="ARBA00023136"/>
    </source>
</evidence>
<feature type="transmembrane region" description="Helical" evidence="6">
    <location>
        <begin position="241"/>
        <end position="261"/>
    </location>
</feature>